<dbReference type="InterPro" id="IPR045060">
    <property type="entry name" value="Phe-tRNA-ligase_IIc_bsu"/>
</dbReference>
<evidence type="ECO:0000256" key="4">
    <source>
        <dbReference type="ARBA" id="ARBA00022490"/>
    </source>
</evidence>
<proteinExistence type="inferred from homology"/>
<dbReference type="SMART" id="SM00896">
    <property type="entry name" value="FDX-ACB"/>
    <property type="match status" value="1"/>
</dbReference>
<keyword evidence="9 15" id="KW-0067">ATP-binding</keyword>
<dbReference type="Gene3D" id="3.30.930.10">
    <property type="entry name" value="Bira Bifunctional Protein, Domain 2"/>
    <property type="match status" value="1"/>
</dbReference>
<dbReference type="InterPro" id="IPR045864">
    <property type="entry name" value="aa-tRNA-synth_II/BPL/LPL"/>
</dbReference>
<keyword evidence="7 15" id="KW-0479">Metal-binding</keyword>
<dbReference type="PROSITE" id="PS51483">
    <property type="entry name" value="B5"/>
    <property type="match status" value="1"/>
</dbReference>
<dbReference type="InterPro" id="IPR020825">
    <property type="entry name" value="Phe-tRNA_synthase-like_B3/B4"/>
</dbReference>
<evidence type="ECO:0000256" key="10">
    <source>
        <dbReference type="ARBA" id="ARBA00022842"/>
    </source>
</evidence>
<dbReference type="InterPro" id="IPR002547">
    <property type="entry name" value="tRNA-bd_dom"/>
</dbReference>
<dbReference type="CDD" id="cd00769">
    <property type="entry name" value="PheRS_beta_core"/>
    <property type="match status" value="1"/>
</dbReference>
<evidence type="ECO:0000259" key="18">
    <source>
        <dbReference type="PROSITE" id="PS51447"/>
    </source>
</evidence>
<evidence type="ECO:0000256" key="13">
    <source>
        <dbReference type="ARBA" id="ARBA00023146"/>
    </source>
</evidence>
<dbReference type="InterPro" id="IPR005146">
    <property type="entry name" value="B3/B4_tRNA-bd"/>
</dbReference>
<evidence type="ECO:0000259" key="19">
    <source>
        <dbReference type="PROSITE" id="PS51483"/>
    </source>
</evidence>
<dbReference type="Pfam" id="PF03483">
    <property type="entry name" value="B3_4"/>
    <property type="match status" value="1"/>
</dbReference>
<evidence type="ECO:0000256" key="9">
    <source>
        <dbReference type="ARBA" id="ARBA00022840"/>
    </source>
</evidence>
<accession>A0ABX8GZH8</accession>
<feature type="binding site" evidence="15">
    <location>
        <position position="468"/>
    </location>
    <ligand>
        <name>Mg(2+)</name>
        <dbReference type="ChEBI" id="CHEBI:18420"/>
        <note>shared with alpha subunit</note>
    </ligand>
</feature>
<feature type="binding site" evidence="15">
    <location>
        <position position="478"/>
    </location>
    <ligand>
        <name>Mg(2+)</name>
        <dbReference type="ChEBI" id="CHEBI:18420"/>
        <note>shared with alpha subunit</note>
    </ligand>
</feature>
<dbReference type="EMBL" id="CP076128">
    <property type="protein sequence ID" value="QWG08824.1"/>
    <property type="molecule type" value="Genomic_DNA"/>
</dbReference>
<feature type="domain" description="B5" evidence="19">
    <location>
        <begin position="414"/>
        <end position="490"/>
    </location>
</feature>
<dbReference type="HAMAP" id="MF_00283">
    <property type="entry name" value="Phe_tRNA_synth_beta1"/>
    <property type="match status" value="1"/>
</dbReference>
<evidence type="ECO:0000256" key="7">
    <source>
        <dbReference type="ARBA" id="ARBA00022723"/>
    </source>
</evidence>
<dbReference type="Pfam" id="PF03484">
    <property type="entry name" value="B5"/>
    <property type="match status" value="1"/>
</dbReference>
<keyword evidence="10 15" id="KW-0460">Magnesium</keyword>
<evidence type="ECO:0000256" key="16">
    <source>
        <dbReference type="PROSITE-ProRule" id="PRU00209"/>
    </source>
</evidence>
<dbReference type="InterPro" id="IPR004532">
    <property type="entry name" value="Phe-tRNA-ligase_IIc_bsu_bact"/>
</dbReference>
<sequence>MKISLNWLKGLIDIEDKTPQEIDELLTSSGLEVEGLDEVEEIKGGLKGLVIGEVLECEQHANADKLRVTKVDIGTEEPVQIVCGAPNVAKGQKVIVATIGTELYPSPTESFKIKKGKIRGEVSMGMICAEDEIGLGQSHDGIMVLDTDAANGTPAAQYFKLENDYILEIGLTPNRVDGSSHYGAARDLKVLLDRKIKQVTKEDILDSFKVDNTSAAVTVNVESTEACPRYSGITISNIKVGESPKWIKQRLTAIGLAPINNVVDITNYVLHELGQPLHAFDLSKVTGNEINVRFAKEGSEFVTLDEEKRTLKSNDLMIANASENMCIAGVFGGLDSGVSNETTSVFLESAYFHPDFVRKTSQQHSIKTDSSFRFERGCDPNMCITALKYAAALIKEYAGGEISSEIVDIYPTPIENFVIDVKFKNVDRLIGQSIPQDKVISILEGLEISILERTEDTIKVSVPPYRVDVQREADIIEEILRIYGFNNVDLSESLSAGFLANFPKKDKNILQTKVTEMLAGSGCHEIMTNSLTSSKYSEAVADIDSDKDVKILNILSADLDVMRQSMLFSGLEVINHNIRRQQKNINVFEFGKTYHKKENGYKENEHLAVFVSGTSSEESWIRKAVASDFHTISSLVERILDRLNIQGVSQEYISNDTIAYGLTYTARKQVIATVGMVSPKTAKLAGVKQDVFYADIDWTALVKMYNADYKFKEIPKFPEVRRDLSIVLDSKATFASIKEIAQKTERKLLKKINVFDVYEGKHLSTGLKSYSVSFILQDENKTLNDKSIDKCMSSLIKAFENQLKAVIRK</sequence>
<dbReference type="InterPro" id="IPR036690">
    <property type="entry name" value="Fdx_antiC-bd_sf"/>
</dbReference>
<dbReference type="SUPFAM" id="SSF56037">
    <property type="entry name" value="PheT/TilS domain"/>
    <property type="match status" value="1"/>
</dbReference>
<comment type="similarity">
    <text evidence="2 15">Belongs to the phenylalanyl-tRNA synthetase beta subunit family. Type 1 subfamily.</text>
</comment>
<dbReference type="SUPFAM" id="SSF55681">
    <property type="entry name" value="Class II aaRS and biotin synthetases"/>
    <property type="match status" value="1"/>
</dbReference>
<evidence type="ECO:0000256" key="11">
    <source>
        <dbReference type="ARBA" id="ARBA00022884"/>
    </source>
</evidence>
<dbReference type="Gene3D" id="3.30.56.10">
    <property type="match status" value="2"/>
</dbReference>
<keyword evidence="21" id="KW-1185">Reference proteome</keyword>
<comment type="cofactor">
    <cofactor evidence="15">
        <name>Mg(2+)</name>
        <dbReference type="ChEBI" id="CHEBI:18420"/>
    </cofactor>
    <text evidence="15">Binds 2 magnesium ions per tetramer.</text>
</comment>
<protein>
    <recommendedName>
        <fullName evidence="15">Phenylalanine--tRNA ligase beta subunit</fullName>
        <ecNumber evidence="15">6.1.1.20</ecNumber>
    </recommendedName>
    <alternativeName>
        <fullName evidence="15">Phenylalanyl-tRNA synthetase beta subunit</fullName>
        <shortName evidence="15">PheRS</shortName>
    </alternativeName>
</protein>
<evidence type="ECO:0000256" key="5">
    <source>
        <dbReference type="ARBA" id="ARBA00022555"/>
    </source>
</evidence>
<comment type="subunit">
    <text evidence="3 15">Tetramer of two alpha and two beta subunits.</text>
</comment>
<keyword evidence="11 16" id="KW-0694">RNA-binding</keyword>
<dbReference type="NCBIfam" id="TIGR00472">
    <property type="entry name" value="pheT_bact"/>
    <property type="match status" value="1"/>
</dbReference>
<dbReference type="InterPro" id="IPR033714">
    <property type="entry name" value="tRNA_bind_bactPheRS"/>
</dbReference>
<keyword evidence="5 16" id="KW-0820">tRNA-binding</keyword>
<gene>
    <name evidence="15 20" type="primary">pheT</name>
    <name evidence="20" type="ORF">KM029_07750</name>
</gene>
<keyword evidence="12 15" id="KW-0648">Protein biosynthesis</keyword>
<evidence type="ECO:0000256" key="6">
    <source>
        <dbReference type="ARBA" id="ARBA00022598"/>
    </source>
</evidence>
<dbReference type="SMART" id="SM00874">
    <property type="entry name" value="B5"/>
    <property type="match status" value="1"/>
</dbReference>
<evidence type="ECO:0000256" key="14">
    <source>
        <dbReference type="ARBA" id="ARBA00049255"/>
    </source>
</evidence>
<dbReference type="GO" id="GO:0004826">
    <property type="term" value="F:phenylalanine-tRNA ligase activity"/>
    <property type="evidence" value="ECO:0007669"/>
    <property type="project" value="UniProtKB-EC"/>
</dbReference>
<dbReference type="SUPFAM" id="SSF50249">
    <property type="entry name" value="Nucleic acid-binding proteins"/>
    <property type="match status" value="1"/>
</dbReference>
<name>A0ABX8GZH8_9BACT</name>
<evidence type="ECO:0000256" key="8">
    <source>
        <dbReference type="ARBA" id="ARBA00022741"/>
    </source>
</evidence>
<feature type="binding site" evidence="15">
    <location>
        <position position="474"/>
    </location>
    <ligand>
        <name>Mg(2+)</name>
        <dbReference type="ChEBI" id="CHEBI:18420"/>
        <note>shared with alpha subunit</note>
    </ligand>
</feature>
<dbReference type="PANTHER" id="PTHR10947">
    <property type="entry name" value="PHENYLALANYL-TRNA SYNTHETASE BETA CHAIN AND LEUCINE-RICH REPEAT-CONTAINING PROTEIN 47"/>
    <property type="match status" value="1"/>
</dbReference>
<dbReference type="Pfam" id="PF17759">
    <property type="entry name" value="tRNA_synthFbeta"/>
    <property type="match status" value="1"/>
</dbReference>
<dbReference type="InterPro" id="IPR005121">
    <property type="entry name" value="Fdx_antiC-bd"/>
</dbReference>
<dbReference type="RefSeq" id="WP_144072732.1">
    <property type="nucleotide sequence ID" value="NZ_CP076128.1"/>
</dbReference>
<evidence type="ECO:0000259" key="17">
    <source>
        <dbReference type="PROSITE" id="PS50886"/>
    </source>
</evidence>
<dbReference type="Gene3D" id="3.50.40.10">
    <property type="entry name" value="Phenylalanyl-trna Synthetase, Chain B, domain 3"/>
    <property type="match status" value="1"/>
</dbReference>
<dbReference type="PROSITE" id="PS50886">
    <property type="entry name" value="TRBD"/>
    <property type="match status" value="1"/>
</dbReference>
<dbReference type="Proteomes" id="UP000682802">
    <property type="component" value="Chromosome 1"/>
</dbReference>
<comment type="subcellular location">
    <subcellularLocation>
        <location evidence="1 15">Cytoplasm</location>
    </subcellularLocation>
</comment>
<reference evidence="20 21" key="1">
    <citation type="submission" date="2021-05" db="EMBL/GenBank/DDBJ databases">
        <title>Comparative genomic studies on the polysaccharide-degrading batcterial strains of the Flammeovirga genus.</title>
        <authorList>
            <person name="Zewei F."/>
            <person name="Zheng Z."/>
            <person name="Yu L."/>
            <person name="Ruyue G."/>
            <person name="Yanhong M."/>
            <person name="Yuanyuan C."/>
            <person name="Jingyan G."/>
            <person name="Wenjun H."/>
        </authorList>
    </citation>
    <scope>NUCLEOTIDE SEQUENCE [LARGE SCALE GENOMIC DNA]</scope>
    <source>
        <strain evidence="20 21">YS10</strain>
    </source>
</reference>
<dbReference type="SUPFAM" id="SSF54991">
    <property type="entry name" value="Anticodon-binding domain of PheRS"/>
    <property type="match status" value="1"/>
</dbReference>
<dbReference type="Gene3D" id="3.30.70.380">
    <property type="entry name" value="Ferrodoxin-fold anticodon-binding domain"/>
    <property type="match status" value="1"/>
</dbReference>
<keyword evidence="13 15" id="KW-0030">Aminoacyl-tRNA synthetase</keyword>
<dbReference type="PROSITE" id="PS51447">
    <property type="entry name" value="FDX_ACB"/>
    <property type="match status" value="1"/>
</dbReference>
<feature type="domain" description="FDX-ACB" evidence="18">
    <location>
        <begin position="715"/>
        <end position="808"/>
    </location>
</feature>
<comment type="catalytic activity">
    <reaction evidence="14 15">
        <text>tRNA(Phe) + L-phenylalanine + ATP = L-phenylalanyl-tRNA(Phe) + AMP + diphosphate + H(+)</text>
        <dbReference type="Rhea" id="RHEA:19413"/>
        <dbReference type="Rhea" id="RHEA-COMP:9668"/>
        <dbReference type="Rhea" id="RHEA-COMP:9699"/>
        <dbReference type="ChEBI" id="CHEBI:15378"/>
        <dbReference type="ChEBI" id="CHEBI:30616"/>
        <dbReference type="ChEBI" id="CHEBI:33019"/>
        <dbReference type="ChEBI" id="CHEBI:58095"/>
        <dbReference type="ChEBI" id="CHEBI:78442"/>
        <dbReference type="ChEBI" id="CHEBI:78531"/>
        <dbReference type="ChEBI" id="CHEBI:456215"/>
        <dbReference type="EC" id="6.1.1.20"/>
    </reaction>
</comment>
<dbReference type="InterPro" id="IPR005147">
    <property type="entry name" value="tRNA_synthase_B5-dom"/>
</dbReference>
<keyword evidence="8 15" id="KW-0547">Nucleotide-binding</keyword>
<dbReference type="NCBIfam" id="NF045760">
    <property type="entry name" value="YtpR"/>
    <property type="match status" value="1"/>
</dbReference>
<dbReference type="CDD" id="cd02796">
    <property type="entry name" value="tRNA_bind_bactPheRS"/>
    <property type="match status" value="1"/>
</dbReference>
<keyword evidence="6 15" id="KW-0436">Ligase</keyword>
<dbReference type="Gene3D" id="2.40.50.140">
    <property type="entry name" value="Nucleic acid-binding proteins"/>
    <property type="match status" value="1"/>
</dbReference>
<dbReference type="SMART" id="SM00873">
    <property type="entry name" value="B3_4"/>
    <property type="match status" value="1"/>
</dbReference>
<evidence type="ECO:0000313" key="21">
    <source>
        <dbReference type="Proteomes" id="UP000682802"/>
    </source>
</evidence>
<dbReference type="SUPFAM" id="SSF46955">
    <property type="entry name" value="Putative DNA-binding domain"/>
    <property type="match status" value="1"/>
</dbReference>
<dbReference type="InterPro" id="IPR012340">
    <property type="entry name" value="NA-bd_OB-fold"/>
</dbReference>
<evidence type="ECO:0000256" key="3">
    <source>
        <dbReference type="ARBA" id="ARBA00011209"/>
    </source>
</evidence>
<dbReference type="InterPro" id="IPR041616">
    <property type="entry name" value="PheRS_beta_core"/>
</dbReference>
<feature type="domain" description="TRNA-binding" evidence="17">
    <location>
        <begin position="43"/>
        <end position="156"/>
    </location>
</feature>
<keyword evidence="4 15" id="KW-0963">Cytoplasm</keyword>
<evidence type="ECO:0000256" key="15">
    <source>
        <dbReference type="HAMAP-Rule" id="MF_00283"/>
    </source>
</evidence>
<dbReference type="Pfam" id="PF03147">
    <property type="entry name" value="FDX-ACB"/>
    <property type="match status" value="1"/>
</dbReference>
<dbReference type="EC" id="6.1.1.20" evidence="15"/>
<evidence type="ECO:0000256" key="1">
    <source>
        <dbReference type="ARBA" id="ARBA00004496"/>
    </source>
</evidence>
<evidence type="ECO:0000256" key="12">
    <source>
        <dbReference type="ARBA" id="ARBA00022917"/>
    </source>
</evidence>
<feature type="binding site" evidence="15">
    <location>
        <position position="477"/>
    </location>
    <ligand>
        <name>Mg(2+)</name>
        <dbReference type="ChEBI" id="CHEBI:18420"/>
        <note>shared with alpha subunit</note>
    </ligand>
</feature>
<organism evidence="20 21">
    <name type="scientific">Flammeovirga kamogawensis</name>
    <dbReference type="NCBI Taxonomy" id="373891"/>
    <lineage>
        <taxon>Bacteria</taxon>
        <taxon>Pseudomonadati</taxon>
        <taxon>Bacteroidota</taxon>
        <taxon>Cytophagia</taxon>
        <taxon>Cytophagales</taxon>
        <taxon>Flammeovirgaceae</taxon>
        <taxon>Flammeovirga</taxon>
    </lineage>
</organism>
<dbReference type="PANTHER" id="PTHR10947:SF0">
    <property type="entry name" value="PHENYLALANINE--TRNA LIGASE BETA SUBUNIT"/>
    <property type="match status" value="1"/>
</dbReference>
<dbReference type="InterPro" id="IPR009061">
    <property type="entry name" value="DNA-bd_dom_put_sf"/>
</dbReference>
<evidence type="ECO:0000256" key="2">
    <source>
        <dbReference type="ARBA" id="ARBA00008653"/>
    </source>
</evidence>
<dbReference type="Pfam" id="PF01588">
    <property type="entry name" value="tRNA_bind"/>
    <property type="match status" value="1"/>
</dbReference>
<evidence type="ECO:0000313" key="20">
    <source>
        <dbReference type="EMBL" id="QWG08824.1"/>
    </source>
</evidence>